<feature type="transmembrane region" description="Helical" evidence="7">
    <location>
        <begin position="438"/>
        <end position="454"/>
    </location>
</feature>
<dbReference type="GO" id="GO:0008137">
    <property type="term" value="F:NADH dehydrogenase (ubiquinone) activity"/>
    <property type="evidence" value="ECO:0007669"/>
    <property type="project" value="InterPro"/>
</dbReference>
<dbReference type="GO" id="GO:0042773">
    <property type="term" value="P:ATP synthesis coupled electron transport"/>
    <property type="evidence" value="ECO:0007669"/>
    <property type="project" value="InterPro"/>
</dbReference>
<keyword evidence="9" id="KW-0830">Ubiquinone</keyword>
<keyword evidence="5" id="KW-0560">Oxidoreductase</keyword>
<evidence type="ECO:0000256" key="1">
    <source>
        <dbReference type="ARBA" id="ARBA00004651"/>
    </source>
</evidence>
<keyword evidence="2" id="KW-1003">Cell membrane</keyword>
<dbReference type="GO" id="GO:0016491">
    <property type="term" value="F:oxidoreductase activity"/>
    <property type="evidence" value="ECO:0007669"/>
    <property type="project" value="UniProtKB-KW"/>
</dbReference>
<feature type="transmembrane region" description="Helical" evidence="7">
    <location>
        <begin position="304"/>
        <end position="327"/>
    </location>
</feature>
<dbReference type="PANTHER" id="PTHR42682">
    <property type="entry name" value="HYDROGENASE-4 COMPONENT F"/>
    <property type="match status" value="1"/>
</dbReference>
<evidence type="ECO:0000256" key="2">
    <source>
        <dbReference type="ARBA" id="ARBA00022475"/>
    </source>
</evidence>
<dbReference type="KEGG" id="dka:DKAM_1018"/>
<dbReference type="GeneID" id="7171133"/>
<dbReference type="Pfam" id="PF00361">
    <property type="entry name" value="Proton_antipo_M"/>
    <property type="match status" value="1"/>
</dbReference>
<feature type="transmembrane region" description="Helical" evidence="7">
    <location>
        <begin position="249"/>
        <end position="268"/>
    </location>
</feature>
<gene>
    <name evidence="9" type="ordered locus">DKAM_1018</name>
</gene>
<dbReference type="HOGENOM" id="CLU_540378_0_0_2"/>
<protein>
    <submittedName>
        <fullName evidence="9">NADH/ubiquinone/plastoquinone (Complex I)</fullName>
    </submittedName>
</protein>
<name>B8D5G3_DESA1</name>
<feature type="transmembrane region" description="Helical" evidence="7">
    <location>
        <begin position="275"/>
        <end position="298"/>
    </location>
</feature>
<keyword evidence="6 7" id="KW-0472">Membrane</keyword>
<feature type="transmembrane region" description="Helical" evidence="7">
    <location>
        <begin position="182"/>
        <end position="207"/>
    </location>
</feature>
<feature type="transmembrane region" description="Helical" evidence="7">
    <location>
        <begin position="396"/>
        <end position="418"/>
    </location>
</feature>
<dbReference type="InterPro" id="IPR001750">
    <property type="entry name" value="ND/Mrp_TM"/>
</dbReference>
<organism evidence="9 10">
    <name type="scientific">Desulfurococcus amylolyticus (strain DSM 18924 / JCM 16383 / VKM B-2413 / 1221n)</name>
    <name type="common">Desulfurococcus kamchatkensis</name>
    <dbReference type="NCBI Taxonomy" id="490899"/>
    <lineage>
        <taxon>Archaea</taxon>
        <taxon>Thermoproteota</taxon>
        <taxon>Thermoprotei</taxon>
        <taxon>Desulfurococcales</taxon>
        <taxon>Desulfurococcaceae</taxon>
        <taxon>Desulfurococcus</taxon>
    </lineage>
</organism>
<feature type="transmembrane region" description="Helical" evidence="7">
    <location>
        <begin position="339"/>
        <end position="363"/>
    </location>
</feature>
<feature type="domain" description="NADH:quinone oxidoreductase/Mrp antiporter transmembrane" evidence="8">
    <location>
        <begin position="109"/>
        <end position="388"/>
    </location>
</feature>
<feature type="transmembrane region" description="Helical" evidence="7">
    <location>
        <begin position="138"/>
        <end position="162"/>
    </location>
</feature>
<feature type="transmembrane region" description="Helical" evidence="7">
    <location>
        <begin position="219"/>
        <end position="243"/>
    </location>
</feature>
<evidence type="ECO:0000256" key="3">
    <source>
        <dbReference type="ARBA" id="ARBA00022692"/>
    </source>
</evidence>
<feature type="transmembrane region" description="Helical" evidence="7">
    <location>
        <begin position="369"/>
        <end position="389"/>
    </location>
</feature>
<proteinExistence type="predicted"/>
<feature type="transmembrane region" description="Helical" evidence="7">
    <location>
        <begin position="56"/>
        <end position="76"/>
    </location>
</feature>
<evidence type="ECO:0000256" key="7">
    <source>
        <dbReference type="SAM" id="Phobius"/>
    </source>
</evidence>
<dbReference type="STRING" id="490899.DKAM_1018"/>
<feature type="transmembrane region" description="Helical" evidence="7">
    <location>
        <begin position="109"/>
        <end position="126"/>
    </location>
</feature>
<evidence type="ECO:0000256" key="5">
    <source>
        <dbReference type="ARBA" id="ARBA00023002"/>
    </source>
</evidence>
<dbReference type="PRINTS" id="PR01437">
    <property type="entry name" value="NUOXDRDTASE4"/>
</dbReference>
<dbReference type="GO" id="GO:0005886">
    <property type="term" value="C:plasma membrane"/>
    <property type="evidence" value="ECO:0007669"/>
    <property type="project" value="UniProtKB-SubCell"/>
</dbReference>
<dbReference type="InterPro" id="IPR052175">
    <property type="entry name" value="ComplexI-like_HydComp"/>
</dbReference>
<comment type="subcellular location">
    <subcellularLocation>
        <location evidence="1">Cell membrane</location>
        <topology evidence="1">Multi-pass membrane protein</topology>
    </subcellularLocation>
</comment>
<feature type="transmembrane region" description="Helical" evidence="7">
    <location>
        <begin position="461"/>
        <end position="483"/>
    </location>
</feature>
<sequence>MIHGIITSASYILVLTGSATSDSLTRLSRVLRVIGFALPLIDALFNPAGLLDFQKYFVVLATLVSVAVTLHSEGYYRVIYGKVSYQQSLLNTVLVTVLTVFNARLLGEFVIGLLLLDLLLILVILMDKGAENYGIAIYYIVLSTIPADMAVLTMWATIAQNYGLEASLTTSFSTLALHKISIHPLVATLILIGYTIKLGLFPLHIWLPIVHPEAPKHGSAILSGLIIKIGVFGLLLASMIFTYPGYMNYIILVQGAITALYGSFAATLQKDIRRLLAYSSLGHAGVIAILYSFSILYGDPLISYLLYFYIIYHGVVKAHAFMNAALMDQLANTYDIYKLGYLGQLYPSLIIPAFNIFMNFAGIPPSYGFMMKLMLLITIILLIPSLGIIPLLTSIIIIVVAVFSILYSIKIIGCYIGGYRKVVKPPVKVMEEELFSEYYIAFITLILPIIYIALSMEYMPGYLAITLLLLEAISLLMYTWILFRKPIYKTGEPKYWLSGVEQ</sequence>
<keyword evidence="3 7" id="KW-0812">Transmembrane</keyword>
<dbReference type="PANTHER" id="PTHR42682:SF3">
    <property type="entry name" value="FORMATE HYDROGENLYASE SUBUNIT 3-RELATED"/>
    <property type="match status" value="1"/>
</dbReference>
<evidence type="ECO:0000256" key="4">
    <source>
        <dbReference type="ARBA" id="ARBA00022989"/>
    </source>
</evidence>
<dbReference type="Proteomes" id="UP000006903">
    <property type="component" value="Chromosome"/>
</dbReference>
<dbReference type="EMBL" id="CP001140">
    <property type="protein sequence ID" value="ACL11344.1"/>
    <property type="molecule type" value="Genomic_DNA"/>
</dbReference>
<evidence type="ECO:0000256" key="6">
    <source>
        <dbReference type="ARBA" id="ARBA00023136"/>
    </source>
</evidence>
<evidence type="ECO:0000313" key="10">
    <source>
        <dbReference type="Proteomes" id="UP000006903"/>
    </source>
</evidence>
<dbReference type="RefSeq" id="WP_012608685.1">
    <property type="nucleotide sequence ID" value="NC_011766.1"/>
</dbReference>
<dbReference type="eggNOG" id="arCOG01537">
    <property type="taxonomic scope" value="Archaea"/>
</dbReference>
<reference evidence="9 10" key="1">
    <citation type="journal article" date="2009" name="J. Bacteriol.">
        <title>Complete genome sequence of the anaerobic, protein-degrading hyperthermophilic crenarchaeon Desulfurococcus kamchatkensis.</title>
        <authorList>
            <person name="Ravin N.V."/>
            <person name="Mardanov A.V."/>
            <person name="Beletsky A.V."/>
            <person name="Kublanov I.V."/>
            <person name="Kolganova T.V."/>
            <person name="Lebedinsky A.V."/>
            <person name="Chernyh N.A."/>
            <person name="Bonch-Osmolovskaya E.A."/>
            <person name="Skryabin K.G."/>
        </authorList>
    </citation>
    <scope>NUCLEOTIDE SEQUENCE [LARGE SCALE GENOMIC DNA]</scope>
    <source>
        <strain evidence="10">DSM 18924 / JCM 16383 / VKM B-2413 / 1221n</strain>
    </source>
</reference>
<accession>B8D5G3</accession>
<evidence type="ECO:0000313" key="9">
    <source>
        <dbReference type="EMBL" id="ACL11344.1"/>
    </source>
</evidence>
<evidence type="ECO:0000259" key="8">
    <source>
        <dbReference type="Pfam" id="PF00361"/>
    </source>
</evidence>
<dbReference type="InterPro" id="IPR003918">
    <property type="entry name" value="NADH_UbQ_OxRdtase"/>
</dbReference>
<keyword evidence="4 7" id="KW-1133">Transmembrane helix</keyword>
<dbReference type="AlphaFoldDB" id="B8D5G3"/>